<dbReference type="Proteomes" id="UP000262371">
    <property type="component" value="Unassembled WGS sequence"/>
</dbReference>
<gene>
    <name evidence="2" type="ORF">DY926_06890</name>
</gene>
<reference evidence="2 3" key="1">
    <citation type="submission" date="2018-08" db="EMBL/GenBank/DDBJ databases">
        <title>Komagataeibacter sp. AV 382.</title>
        <authorList>
            <person name="Skraban J."/>
            <person name="Trcek J."/>
        </authorList>
    </citation>
    <scope>NUCLEOTIDE SEQUENCE [LARGE SCALE GENOMIC DNA]</scope>
    <source>
        <strain evidence="2 3">AV 382</strain>
    </source>
</reference>
<accession>A0A371Z1C9</accession>
<comment type="caution">
    <text evidence="2">The sequence shown here is derived from an EMBL/GenBank/DDBJ whole genome shotgun (WGS) entry which is preliminary data.</text>
</comment>
<dbReference type="EMBL" id="QUWV01000050">
    <property type="protein sequence ID" value="RFD20283.1"/>
    <property type="molecule type" value="Genomic_DNA"/>
</dbReference>
<dbReference type="AlphaFoldDB" id="A0A371Z1C9"/>
<protein>
    <submittedName>
        <fullName evidence="2">Uncharacterized protein</fullName>
    </submittedName>
</protein>
<evidence type="ECO:0000313" key="3">
    <source>
        <dbReference type="Proteomes" id="UP000262371"/>
    </source>
</evidence>
<evidence type="ECO:0000313" key="2">
    <source>
        <dbReference type="EMBL" id="RFD20283.1"/>
    </source>
</evidence>
<organism evidence="2 3">
    <name type="scientific">Komagataeibacter melaceti</name>
    <dbReference type="NCBI Taxonomy" id="2766577"/>
    <lineage>
        <taxon>Bacteria</taxon>
        <taxon>Pseudomonadati</taxon>
        <taxon>Pseudomonadota</taxon>
        <taxon>Alphaproteobacteria</taxon>
        <taxon>Acetobacterales</taxon>
        <taxon>Acetobacteraceae</taxon>
        <taxon>Komagataeibacter</taxon>
    </lineage>
</organism>
<name>A0A371Z1C9_9PROT</name>
<sequence>MVPTTFPPPRFFIHKPYQAPGSGPFRAGAPRFATHGRAGHITGPVGQGTSTIFPKSLPDV</sequence>
<feature type="region of interest" description="Disordered" evidence="1">
    <location>
        <begin position="17"/>
        <end position="60"/>
    </location>
</feature>
<proteinExistence type="predicted"/>
<keyword evidence="3" id="KW-1185">Reference proteome</keyword>
<evidence type="ECO:0000256" key="1">
    <source>
        <dbReference type="SAM" id="MobiDB-lite"/>
    </source>
</evidence>